<evidence type="ECO:0000256" key="1">
    <source>
        <dbReference type="SAM" id="MobiDB-lite"/>
    </source>
</evidence>
<name>A0AAN8ZYH7_HALRR</name>
<feature type="compositionally biased region" description="Polar residues" evidence="1">
    <location>
        <begin position="65"/>
        <end position="80"/>
    </location>
</feature>
<dbReference type="Proteomes" id="UP001381693">
    <property type="component" value="Unassembled WGS sequence"/>
</dbReference>
<protein>
    <submittedName>
        <fullName evidence="3">Uncharacterized protein</fullName>
    </submittedName>
</protein>
<gene>
    <name evidence="3" type="ORF">SK128_010336</name>
</gene>
<keyword evidence="2" id="KW-0472">Membrane</keyword>
<evidence type="ECO:0000256" key="2">
    <source>
        <dbReference type="SAM" id="Phobius"/>
    </source>
</evidence>
<feature type="region of interest" description="Disordered" evidence="1">
    <location>
        <begin position="44"/>
        <end position="87"/>
    </location>
</feature>
<keyword evidence="4" id="KW-1185">Reference proteome</keyword>
<evidence type="ECO:0000313" key="4">
    <source>
        <dbReference type="Proteomes" id="UP001381693"/>
    </source>
</evidence>
<reference evidence="3 4" key="1">
    <citation type="submission" date="2023-11" db="EMBL/GenBank/DDBJ databases">
        <title>Halocaridina rubra genome assembly.</title>
        <authorList>
            <person name="Smith C."/>
        </authorList>
    </citation>
    <scope>NUCLEOTIDE SEQUENCE [LARGE SCALE GENOMIC DNA]</scope>
    <source>
        <strain evidence="3">EP-1</strain>
        <tissue evidence="3">Whole</tissue>
    </source>
</reference>
<keyword evidence="2" id="KW-0812">Transmembrane</keyword>
<evidence type="ECO:0000313" key="3">
    <source>
        <dbReference type="EMBL" id="KAK7065530.1"/>
    </source>
</evidence>
<comment type="caution">
    <text evidence="3">The sequence shown here is derived from an EMBL/GenBank/DDBJ whole genome shotgun (WGS) entry which is preliminary data.</text>
</comment>
<organism evidence="3 4">
    <name type="scientific">Halocaridina rubra</name>
    <name type="common">Hawaiian red shrimp</name>
    <dbReference type="NCBI Taxonomy" id="373956"/>
    <lineage>
        <taxon>Eukaryota</taxon>
        <taxon>Metazoa</taxon>
        <taxon>Ecdysozoa</taxon>
        <taxon>Arthropoda</taxon>
        <taxon>Crustacea</taxon>
        <taxon>Multicrustacea</taxon>
        <taxon>Malacostraca</taxon>
        <taxon>Eumalacostraca</taxon>
        <taxon>Eucarida</taxon>
        <taxon>Decapoda</taxon>
        <taxon>Pleocyemata</taxon>
        <taxon>Caridea</taxon>
        <taxon>Atyoidea</taxon>
        <taxon>Atyidae</taxon>
        <taxon>Halocaridina</taxon>
    </lineage>
</organism>
<dbReference type="AlphaFoldDB" id="A0AAN8ZYH7"/>
<accession>A0AAN8ZYH7</accession>
<proteinExistence type="predicted"/>
<feature type="transmembrane region" description="Helical" evidence="2">
    <location>
        <begin position="6"/>
        <end position="23"/>
    </location>
</feature>
<keyword evidence="2" id="KW-1133">Transmembrane helix</keyword>
<sequence>MAVVTLLNAIAAIFFVWLSFYIVKAKEKVADAIKETQANEQKLSSVTYGNDSKPDGADEVDNCYPTDTKNSLEGNDNPSFINAEKNI</sequence>
<dbReference type="EMBL" id="JAXCGZ010020765">
    <property type="protein sequence ID" value="KAK7065530.1"/>
    <property type="molecule type" value="Genomic_DNA"/>
</dbReference>